<evidence type="ECO:0000313" key="1">
    <source>
        <dbReference type="EMBL" id="MFD2565662.1"/>
    </source>
</evidence>
<name>A0ABW5LLE8_9FLAO</name>
<keyword evidence="2" id="KW-1185">Reference proteome</keyword>
<sequence length="1080" mass="122250">MSNSCEHNDLLLMRNGTSQNQRCIDALDPKNIQLHDLTTEDWMRFALKFSENVHYFKTETNSISGDWSNFFVKEDEILAFVEKLKKLEEPSEESIVEKNVEPHLTLFAAFLKLTSFSQERLNSLSKKHLDFYYKEVLKLDNKAPVEDKVHILFELAKNATEVKIEEKTSLDGGKDDNGLKRIYKTQEEIIVNKASVASLRNVFHEDGVGIKNAFVANSYDGIGEGFPEDEIRWWPFGYPTDTPGATQDSGSYPDLPFAKTGFGLSSPVLLLKEGKRTVTFTFDLSPFNASQLNTSDLTDAVAIFFSGEKEWIEGEIITSESSIVSGELKIVVELNEGLDPIINYDKEVLLEPYNTTDPVVRFVIRNSTTNDKGYKFQQLFSSTVINSATIDVSIDAIQDITVENDLGVLDASKPFYPFGPQPKKGSNFFIGLPEALNKNWTKINIDFDWKDKLNLVDNYIAYRTEFIDKISKDRYTLTLDSNGVVGNPNSLDAIVDSEDYFTAKVQVLDNGVWDTKDLNHFLFSTADRTKSSIEITKTADVGADKEDFFGFFFQPVKKFQKGSATFQTKQPPKEKFTAAVKKGFVKLILNESFLHDLFPRIFSVALSKENVSNTLIPNPPYTPQIETIKVGYDAQASTTDNDVKLFHEHPFGVSEENEELKNNSVLKTADRVIKLLPAYQNGSLFIALENAENLQSVSLLVQTLEGSENPETTNDFAEGEKLEWSILCNNEWLSLNADFIITNNTDNFLKSGIVKLSIPKQATKENTKLPTGYFWLKVDNPRDFDTVSQLIDIKSQAVLAQFENNNNNLNHLQYGIPAGTISKLVERLANVKGALQEYGSFDGKREETDKEFYRRISERLRHKQRAITIWDYEHLVLQEFPDIYKINCLNHTSLTSFLSPGDVTLVIIPNIINQNVYDPYKPRISKAKRNEIQNFINQLNTLHVTAQVINPIYEEVKVILKAKFYEGKDENFYSTQLQKDIAKLLAPWAFEETSIVDFGITLHESVVINYIEKLEYVDYITDFQLQKETGITNLGVKIFSSVKKVEPSSAKVILTSVKFTSHEIGVVTPEEGCTVLTPGQ</sequence>
<dbReference type="RefSeq" id="WP_378295482.1">
    <property type="nucleotide sequence ID" value="NZ_JBHULE010000037.1"/>
</dbReference>
<protein>
    <submittedName>
        <fullName evidence="1">Baseplate J/gp47 family protein</fullName>
    </submittedName>
</protein>
<organism evidence="1 2">
    <name type="scientific">Aquimarina rubra</name>
    <dbReference type="NCBI Taxonomy" id="1920033"/>
    <lineage>
        <taxon>Bacteria</taxon>
        <taxon>Pseudomonadati</taxon>
        <taxon>Bacteroidota</taxon>
        <taxon>Flavobacteriia</taxon>
        <taxon>Flavobacteriales</taxon>
        <taxon>Flavobacteriaceae</taxon>
        <taxon>Aquimarina</taxon>
    </lineage>
</organism>
<evidence type="ECO:0000313" key="2">
    <source>
        <dbReference type="Proteomes" id="UP001597319"/>
    </source>
</evidence>
<proteinExistence type="predicted"/>
<dbReference type="EMBL" id="JBHULE010000037">
    <property type="protein sequence ID" value="MFD2565662.1"/>
    <property type="molecule type" value="Genomic_DNA"/>
</dbReference>
<gene>
    <name evidence="1" type="ORF">ACFSR1_23505</name>
</gene>
<reference evidence="2" key="1">
    <citation type="journal article" date="2019" name="Int. J. Syst. Evol. Microbiol.">
        <title>The Global Catalogue of Microorganisms (GCM) 10K type strain sequencing project: providing services to taxonomists for standard genome sequencing and annotation.</title>
        <authorList>
            <consortium name="The Broad Institute Genomics Platform"/>
            <consortium name="The Broad Institute Genome Sequencing Center for Infectious Disease"/>
            <person name="Wu L."/>
            <person name="Ma J."/>
        </authorList>
    </citation>
    <scope>NUCLEOTIDE SEQUENCE [LARGE SCALE GENOMIC DNA]</scope>
    <source>
        <strain evidence="2">KCTC 52274</strain>
    </source>
</reference>
<comment type="caution">
    <text evidence="1">The sequence shown here is derived from an EMBL/GenBank/DDBJ whole genome shotgun (WGS) entry which is preliminary data.</text>
</comment>
<dbReference type="Proteomes" id="UP001597319">
    <property type="component" value="Unassembled WGS sequence"/>
</dbReference>
<accession>A0ABW5LLE8</accession>